<evidence type="ECO:0000313" key="10">
    <source>
        <dbReference type="Proteomes" id="UP000823865"/>
    </source>
</evidence>
<reference evidence="9" key="2">
    <citation type="submission" date="2021-04" db="EMBL/GenBank/DDBJ databases">
        <authorList>
            <person name="Gilroy R."/>
        </authorList>
    </citation>
    <scope>NUCLEOTIDE SEQUENCE</scope>
    <source>
        <strain evidence="9">G3-2149</strain>
    </source>
</reference>
<dbReference type="Proteomes" id="UP000823865">
    <property type="component" value="Unassembled WGS sequence"/>
</dbReference>
<keyword evidence="3 8" id="KW-0732">Signal</keyword>
<proteinExistence type="inferred from homology"/>
<evidence type="ECO:0000256" key="2">
    <source>
        <dbReference type="ARBA" id="ARBA00007248"/>
    </source>
</evidence>
<dbReference type="Gene3D" id="2.60.40.2090">
    <property type="match status" value="1"/>
</dbReference>
<comment type="similarity">
    <text evidence="2">Belongs to the bacteroidetes fimbrillin superfamily. FimB/Mfa2 family.</text>
</comment>
<keyword evidence="5" id="KW-0564">Palmitate</keyword>
<evidence type="ECO:0000256" key="1">
    <source>
        <dbReference type="ARBA" id="ARBA00004442"/>
    </source>
</evidence>
<keyword evidence="4" id="KW-0472">Membrane</keyword>
<feature type="signal peptide" evidence="8">
    <location>
        <begin position="1"/>
        <end position="20"/>
    </location>
</feature>
<dbReference type="AlphaFoldDB" id="A0A9E2P252"/>
<sequence>MKVKHIIRMLALLVAGAGLTACTDWMYDDRSGCEHGLWLSFKYDYNLQRADLIDHVGSVGVFVYDEEGRYVTSFVQSDMRQAEPYRMYFDLPEGRYRFIALADQHEYENLEALPGGMYLQDEPEAGDLMEDFSVMLKHIHVGDDWGIVDHERNPLDTLWYAISDESLYVPAEGYAYDTLSLIRDTKSISVSLREIDEPGRIDVDDYSFTVTHRNLLLNCNPSRADMVADPSAVVAVYTPYATWNTTDEASSRTEAGRTAHADFMTARLYANDADNQAKLTVRHRESERTVIEADLCNLIGQLRNYDETQRYTLQEFLDRGYDFRLTFFLKGGEWQYTDVSIGILGWSKRIQNVSLD</sequence>
<evidence type="ECO:0000313" key="9">
    <source>
        <dbReference type="EMBL" id="MBU3852905.1"/>
    </source>
</evidence>
<name>A0A9E2P252_9BACT</name>
<evidence type="ECO:0000256" key="5">
    <source>
        <dbReference type="ARBA" id="ARBA00023139"/>
    </source>
</evidence>
<protein>
    <submittedName>
        <fullName evidence="9">FimB/Mfa2 family fimbrial subunit</fullName>
    </submittedName>
</protein>
<accession>A0A9E2P252</accession>
<organism evidence="9 10">
    <name type="scientific">Candidatus Paraprevotella stercoravium</name>
    <dbReference type="NCBI Taxonomy" id="2838725"/>
    <lineage>
        <taxon>Bacteria</taxon>
        <taxon>Pseudomonadati</taxon>
        <taxon>Bacteroidota</taxon>
        <taxon>Bacteroidia</taxon>
        <taxon>Bacteroidales</taxon>
        <taxon>Prevotellaceae</taxon>
        <taxon>Paraprevotella</taxon>
    </lineage>
</organism>
<reference evidence="9" key="1">
    <citation type="journal article" date="2021" name="PeerJ">
        <title>Extensive microbial diversity within the chicken gut microbiome revealed by metagenomics and culture.</title>
        <authorList>
            <person name="Gilroy R."/>
            <person name="Ravi A."/>
            <person name="Getino M."/>
            <person name="Pursley I."/>
            <person name="Horton D.L."/>
            <person name="Alikhan N.F."/>
            <person name="Baker D."/>
            <person name="Gharbi K."/>
            <person name="Hall N."/>
            <person name="Watson M."/>
            <person name="Adriaenssens E.M."/>
            <person name="Foster-Nyarko E."/>
            <person name="Jarju S."/>
            <person name="Secka A."/>
            <person name="Antonio M."/>
            <person name="Oren A."/>
            <person name="Chaudhuri R.R."/>
            <person name="La Ragione R."/>
            <person name="Hildebrand F."/>
            <person name="Pallen M.J."/>
        </authorList>
    </citation>
    <scope>NUCLEOTIDE SEQUENCE</scope>
    <source>
        <strain evidence="9">G3-2149</strain>
    </source>
</reference>
<dbReference type="GO" id="GO:0009279">
    <property type="term" value="C:cell outer membrane"/>
    <property type="evidence" value="ECO:0007669"/>
    <property type="project" value="UniProtKB-SubCell"/>
</dbReference>
<dbReference type="Pfam" id="PF08842">
    <property type="entry name" value="Mfa2"/>
    <property type="match status" value="1"/>
</dbReference>
<evidence type="ECO:0000256" key="3">
    <source>
        <dbReference type="ARBA" id="ARBA00022729"/>
    </source>
</evidence>
<dbReference type="PROSITE" id="PS51257">
    <property type="entry name" value="PROKAR_LIPOPROTEIN"/>
    <property type="match status" value="1"/>
</dbReference>
<evidence type="ECO:0000256" key="4">
    <source>
        <dbReference type="ARBA" id="ARBA00023136"/>
    </source>
</evidence>
<keyword evidence="7" id="KW-0449">Lipoprotein</keyword>
<dbReference type="InterPro" id="IPR014941">
    <property type="entry name" value="FimB/Mfa2/Mfa3"/>
</dbReference>
<keyword evidence="6" id="KW-0998">Cell outer membrane</keyword>
<evidence type="ECO:0000256" key="7">
    <source>
        <dbReference type="ARBA" id="ARBA00023288"/>
    </source>
</evidence>
<dbReference type="EMBL" id="JAHLFU010000067">
    <property type="protein sequence ID" value="MBU3852905.1"/>
    <property type="molecule type" value="Genomic_DNA"/>
</dbReference>
<comment type="subcellular location">
    <subcellularLocation>
        <location evidence="1">Cell outer membrane</location>
    </subcellularLocation>
</comment>
<evidence type="ECO:0000256" key="8">
    <source>
        <dbReference type="SAM" id="SignalP"/>
    </source>
</evidence>
<comment type="caution">
    <text evidence="9">The sequence shown here is derived from an EMBL/GenBank/DDBJ whole genome shotgun (WGS) entry which is preliminary data.</text>
</comment>
<feature type="chain" id="PRO_5039502406" evidence="8">
    <location>
        <begin position="21"/>
        <end position="356"/>
    </location>
</feature>
<gene>
    <name evidence="9" type="ORF">H9789_03610</name>
</gene>
<dbReference type="Gene3D" id="2.60.40.2100">
    <property type="match status" value="1"/>
</dbReference>
<evidence type="ECO:0000256" key="6">
    <source>
        <dbReference type="ARBA" id="ARBA00023237"/>
    </source>
</evidence>